<organism evidence="15 16">
    <name type="scientific">Pseudohalioglobus sediminis</name>
    <dbReference type="NCBI Taxonomy" id="2606449"/>
    <lineage>
        <taxon>Bacteria</taxon>
        <taxon>Pseudomonadati</taxon>
        <taxon>Pseudomonadota</taxon>
        <taxon>Gammaproteobacteria</taxon>
        <taxon>Cellvibrionales</taxon>
        <taxon>Halieaceae</taxon>
        <taxon>Pseudohalioglobus</taxon>
    </lineage>
</organism>
<protein>
    <recommendedName>
        <fullName evidence="4 14">Undecaprenyl-diphosphatase</fullName>
        <ecNumber evidence="3 14">3.6.1.27</ecNumber>
    </recommendedName>
    <alternativeName>
        <fullName evidence="12 14">Bacitracin resistance protein</fullName>
    </alternativeName>
    <alternativeName>
        <fullName evidence="11 14">Undecaprenyl pyrophosphate phosphatase</fullName>
    </alternativeName>
</protein>
<evidence type="ECO:0000256" key="8">
    <source>
        <dbReference type="ARBA" id="ARBA00022989"/>
    </source>
</evidence>
<evidence type="ECO:0000256" key="12">
    <source>
        <dbReference type="ARBA" id="ARBA00032932"/>
    </source>
</evidence>
<evidence type="ECO:0000256" key="7">
    <source>
        <dbReference type="ARBA" id="ARBA00022801"/>
    </source>
</evidence>
<keyword evidence="10 14" id="KW-0046">Antibiotic resistance</keyword>
<dbReference type="InterPro" id="IPR003824">
    <property type="entry name" value="UppP"/>
</dbReference>
<dbReference type="NCBIfam" id="TIGR00753">
    <property type="entry name" value="undec_PP_bacA"/>
    <property type="match status" value="1"/>
</dbReference>
<reference evidence="15 16" key="1">
    <citation type="submission" date="2019-09" db="EMBL/GenBank/DDBJ databases">
        <authorList>
            <person name="Chen X.-Y."/>
        </authorList>
    </citation>
    <scope>NUCLEOTIDE SEQUENCE [LARGE SCALE GENOMIC DNA]</scope>
    <source>
        <strain evidence="15 16">NY5</strain>
    </source>
</reference>
<dbReference type="Pfam" id="PF02673">
    <property type="entry name" value="BacA"/>
    <property type="match status" value="1"/>
</dbReference>
<dbReference type="GO" id="GO:0046677">
    <property type="term" value="P:response to antibiotic"/>
    <property type="evidence" value="ECO:0007669"/>
    <property type="project" value="UniProtKB-UniRule"/>
</dbReference>
<evidence type="ECO:0000256" key="10">
    <source>
        <dbReference type="ARBA" id="ARBA00023251"/>
    </source>
</evidence>
<evidence type="ECO:0000256" key="2">
    <source>
        <dbReference type="ARBA" id="ARBA00010621"/>
    </source>
</evidence>
<dbReference type="HAMAP" id="MF_01006">
    <property type="entry name" value="Undec_diphosphatase"/>
    <property type="match status" value="1"/>
</dbReference>
<keyword evidence="14" id="KW-0133">Cell shape</keyword>
<sequence length="266" mass="28400">MDWFQAVALAIVQGLTEFLPISSSAHLVIPSLVLNWPDQGLAFDVAVHVGTLAAVIVYYRRDLLDIVTAWAASLRGSPATAQSRMVWYLLLASVPAGLMGFFQGDFIEAQARNLPVIATTTLVFGLLLGFADRHAARKPGKRTLDFKVAMLIGLAQAMAPVPGVSRSGATITAALLLNMSRQDAARFSFLLSIPVITGAGLLKGAQLAAGAAAVDWALMLVAAAISGVTAYLCIAVFLRLLDRVGMMPFVYYRIALAGVLYFFWLA</sequence>
<evidence type="ECO:0000313" key="16">
    <source>
        <dbReference type="Proteomes" id="UP000323708"/>
    </source>
</evidence>
<comment type="similarity">
    <text evidence="2 14">Belongs to the UppP family.</text>
</comment>
<comment type="subcellular location">
    <subcellularLocation>
        <location evidence="1 14">Cell membrane</location>
        <topology evidence="1 14">Multi-pass membrane protein</topology>
    </subcellularLocation>
</comment>
<comment type="miscellaneous">
    <text evidence="14">Bacitracin is thought to be involved in the inhibition of peptidoglycan synthesis by sequestering undecaprenyl diphosphate, thereby reducing the pool of lipid carrier available.</text>
</comment>
<dbReference type="RefSeq" id="WP_149610626.1">
    <property type="nucleotide sequence ID" value="NZ_VTUX01000002.1"/>
</dbReference>
<dbReference type="Proteomes" id="UP000323708">
    <property type="component" value="Unassembled WGS sequence"/>
</dbReference>
<keyword evidence="8 14" id="KW-1133">Transmembrane helix</keyword>
<feature type="transmembrane region" description="Helical" evidence="14">
    <location>
        <begin position="214"/>
        <end position="237"/>
    </location>
</feature>
<evidence type="ECO:0000256" key="13">
    <source>
        <dbReference type="ARBA" id="ARBA00047594"/>
    </source>
</evidence>
<feature type="transmembrane region" description="Helical" evidence="14">
    <location>
        <begin position="249"/>
        <end position="265"/>
    </location>
</feature>
<accession>A0A5B0X2E0</accession>
<keyword evidence="14" id="KW-0961">Cell wall biogenesis/degradation</keyword>
<dbReference type="NCBIfam" id="NF001393">
    <property type="entry name" value="PRK00281.2-4"/>
    <property type="match status" value="1"/>
</dbReference>
<evidence type="ECO:0000256" key="11">
    <source>
        <dbReference type="ARBA" id="ARBA00032707"/>
    </source>
</evidence>
<evidence type="ECO:0000256" key="4">
    <source>
        <dbReference type="ARBA" id="ARBA00021581"/>
    </source>
</evidence>
<evidence type="ECO:0000256" key="1">
    <source>
        <dbReference type="ARBA" id="ARBA00004651"/>
    </source>
</evidence>
<dbReference type="GO" id="GO:0008360">
    <property type="term" value="P:regulation of cell shape"/>
    <property type="evidence" value="ECO:0007669"/>
    <property type="project" value="UniProtKB-KW"/>
</dbReference>
<dbReference type="AlphaFoldDB" id="A0A5B0X2E0"/>
<evidence type="ECO:0000256" key="14">
    <source>
        <dbReference type="HAMAP-Rule" id="MF_01006"/>
    </source>
</evidence>
<feature type="transmembrane region" description="Helical" evidence="14">
    <location>
        <begin position="184"/>
        <end position="202"/>
    </location>
</feature>
<dbReference type="EMBL" id="VTUX01000002">
    <property type="protein sequence ID" value="KAA1193520.1"/>
    <property type="molecule type" value="Genomic_DNA"/>
</dbReference>
<keyword evidence="14" id="KW-0573">Peptidoglycan synthesis</keyword>
<keyword evidence="9 14" id="KW-0472">Membrane</keyword>
<dbReference type="PANTHER" id="PTHR30622">
    <property type="entry name" value="UNDECAPRENYL-DIPHOSPHATASE"/>
    <property type="match status" value="1"/>
</dbReference>
<keyword evidence="16" id="KW-1185">Reference proteome</keyword>
<feature type="transmembrane region" description="Helical" evidence="14">
    <location>
        <begin position="114"/>
        <end position="132"/>
    </location>
</feature>
<feature type="transmembrane region" description="Helical" evidence="14">
    <location>
        <begin position="40"/>
        <end position="59"/>
    </location>
</feature>
<comment type="caution">
    <text evidence="15">The sequence shown here is derived from an EMBL/GenBank/DDBJ whole genome shotgun (WGS) entry which is preliminary data.</text>
</comment>
<evidence type="ECO:0000313" key="15">
    <source>
        <dbReference type="EMBL" id="KAA1193520.1"/>
    </source>
</evidence>
<dbReference type="EC" id="3.6.1.27" evidence="3 14"/>
<name>A0A5B0X2E0_9GAMM</name>
<comment type="catalytic activity">
    <reaction evidence="13 14">
        <text>di-trans,octa-cis-undecaprenyl diphosphate + H2O = di-trans,octa-cis-undecaprenyl phosphate + phosphate + H(+)</text>
        <dbReference type="Rhea" id="RHEA:28094"/>
        <dbReference type="ChEBI" id="CHEBI:15377"/>
        <dbReference type="ChEBI" id="CHEBI:15378"/>
        <dbReference type="ChEBI" id="CHEBI:43474"/>
        <dbReference type="ChEBI" id="CHEBI:58405"/>
        <dbReference type="ChEBI" id="CHEBI:60392"/>
        <dbReference type="EC" id="3.6.1.27"/>
    </reaction>
</comment>
<evidence type="ECO:0000256" key="6">
    <source>
        <dbReference type="ARBA" id="ARBA00022692"/>
    </source>
</evidence>
<evidence type="ECO:0000256" key="9">
    <source>
        <dbReference type="ARBA" id="ARBA00023136"/>
    </source>
</evidence>
<keyword evidence="6 14" id="KW-0812">Transmembrane</keyword>
<keyword evidence="5 14" id="KW-1003">Cell membrane</keyword>
<dbReference type="PANTHER" id="PTHR30622:SF4">
    <property type="entry name" value="UNDECAPRENYL-DIPHOSPHATASE"/>
    <property type="match status" value="1"/>
</dbReference>
<comment type="function">
    <text evidence="14">Catalyzes the dephosphorylation of undecaprenyl diphosphate (UPP). Confers resistance to bacitracin.</text>
</comment>
<evidence type="ECO:0000256" key="5">
    <source>
        <dbReference type="ARBA" id="ARBA00022475"/>
    </source>
</evidence>
<gene>
    <name evidence="14" type="primary">uppP</name>
    <name evidence="15" type="ORF">F0M18_05705</name>
</gene>
<dbReference type="GO" id="GO:0005886">
    <property type="term" value="C:plasma membrane"/>
    <property type="evidence" value="ECO:0007669"/>
    <property type="project" value="UniProtKB-SubCell"/>
</dbReference>
<dbReference type="GO" id="GO:0050380">
    <property type="term" value="F:undecaprenyl-diphosphatase activity"/>
    <property type="evidence" value="ECO:0007669"/>
    <property type="project" value="UniProtKB-UniRule"/>
</dbReference>
<dbReference type="GO" id="GO:0009252">
    <property type="term" value="P:peptidoglycan biosynthetic process"/>
    <property type="evidence" value="ECO:0007669"/>
    <property type="project" value="UniProtKB-KW"/>
</dbReference>
<feature type="transmembrane region" description="Helical" evidence="14">
    <location>
        <begin position="85"/>
        <end position="102"/>
    </location>
</feature>
<dbReference type="GO" id="GO:0071555">
    <property type="term" value="P:cell wall organization"/>
    <property type="evidence" value="ECO:0007669"/>
    <property type="project" value="UniProtKB-KW"/>
</dbReference>
<keyword evidence="7 14" id="KW-0378">Hydrolase</keyword>
<evidence type="ECO:0000256" key="3">
    <source>
        <dbReference type="ARBA" id="ARBA00012374"/>
    </source>
</evidence>
<proteinExistence type="inferred from homology"/>